<organism evidence="1 2">
    <name type="scientific">Gordonia jinhuaensis</name>
    <dbReference type="NCBI Taxonomy" id="1517702"/>
    <lineage>
        <taxon>Bacteria</taxon>
        <taxon>Bacillati</taxon>
        <taxon>Actinomycetota</taxon>
        <taxon>Actinomycetes</taxon>
        <taxon>Mycobacteriales</taxon>
        <taxon>Gordoniaceae</taxon>
        <taxon>Gordonia</taxon>
    </lineage>
</organism>
<evidence type="ECO:0000313" key="2">
    <source>
        <dbReference type="Proteomes" id="UP000621454"/>
    </source>
</evidence>
<reference evidence="1" key="1">
    <citation type="journal article" date="2014" name="Int. J. Syst. Evol. Microbiol.">
        <title>Complete genome sequence of Corynebacterium casei LMG S-19264T (=DSM 44701T), isolated from a smear-ripened cheese.</title>
        <authorList>
            <consortium name="US DOE Joint Genome Institute (JGI-PGF)"/>
            <person name="Walter F."/>
            <person name="Albersmeier A."/>
            <person name="Kalinowski J."/>
            <person name="Ruckert C."/>
        </authorList>
    </citation>
    <scope>NUCLEOTIDE SEQUENCE</scope>
    <source>
        <strain evidence="1">CGMCC 1.12827</strain>
    </source>
</reference>
<dbReference type="RefSeq" id="WP_188585322.1">
    <property type="nucleotide sequence ID" value="NZ_BMGC01000004.1"/>
</dbReference>
<keyword evidence="2" id="KW-1185">Reference proteome</keyword>
<evidence type="ECO:0000313" key="1">
    <source>
        <dbReference type="EMBL" id="GGB22414.1"/>
    </source>
</evidence>
<protein>
    <submittedName>
        <fullName evidence="1">Uncharacterized protein</fullName>
    </submittedName>
</protein>
<proteinExistence type="predicted"/>
<comment type="caution">
    <text evidence="1">The sequence shown here is derived from an EMBL/GenBank/DDBJ whole genome shotgun (WGS) entry which is preliminary data.</text>
</comment>
<dbReference type="Proteomes" id="UP000621454">
    <property type="component" value="Unassembled WGS sequence"/>
</dbReference>
<reference evidence="1" key="2">
    <citation type="submission" date="2020-09" db="EMBL/GenBank/DDBJ databases">
        <authorList>
            <person name="Sun Q."/>
            <person name="Zhou Y."/>
        </authorList>
    </citation>
    <scope>NUCLEOTIDE SEQUENCE</scope>
    <source>
        <strain evidence="1">CGMCC 1.12827</strain>
    </source>
</reference>
<accession>A0A916WR97</accession>
<sequence length="74" mass="8041">MSLSDIADRLGCSAKAVRQHLDNIDMIPDRGPYAQCGTAAGYSMHRRQGTLVCRACNDTGNRSKRAMQLDKDGA</sequence>
<dbReference type="EMBL" id="BMGC01000004">
    <property type="protein sequence ID" value="GGB22414.1"/>
    <property type="molecule type" value="Genomic_DNA"/>
</dbReference>
<gene>
    <name evidence="1" type="ORF">GCM10011489_08250</name>
</gene>
<name>A0A916WR97_9ACTN</name>
<dbReference type="AlphaFoldDB" id="A0A916WR97"/>